<reference evidence="1 2" key="1">
    <citation type="submission" date="2024-02" db="EMBL/GenBank/DDBJ databases">
        <title>Characterization of antibiotic resistant novel bacterial strains and their environmental applications.</title>
        <authorList>
            <person name="Manzoor S."/>
            <person name="Abbas S."/>
            <person name="Arshad M."/>
            <person name="Li W.J."/>
            <person name="Ahmed I."/>
        </authorList>
    </citation>
    <scope>NUCLEOTIDE SEQUENCE [LARGE SCALE GENOMIC DNA]</scope>
    <source>
        <strain evidence="1 2">KACC 15558</strain>
    </source>
</reference>
<protein>
    <recommendedName>
        <fullName evidence="3">Thiaminase-2/PQQC domain-containing protein</fullName>
    </recommendedName>
</protein>
<proteinExistence type="predicted"/>
<dbReference type="EMBL" id="BAABNP010000024">
    <property type="protein sequence ID" value="GAA5342379.1"/>
    <property type="molecule type" value="Genomic_DNA"/>
</dbReference>
<evidence type="ECO:0008006" key="3">
    <source>
        <dbReference type="Google" id="ProtNLM"/>
    </source>
</evidence>
<sequence length="212" mass="23211">MTNTIPSAELSDNPLAAALSSGRVATEDLGPLAWHLNELVAANAASAALMAQRHHGSTMSAFYTVSAAAEQEAHQLLSPLIQAYPPPRDNETSLDPLALAYPGQIARIAVTGTPWDYPVCFLHLCRPSTRNYRQLHQAMSNTSAFDDRQLEHFEFFGHLDEEEITAVQGLIADTPNTVLTRARELARQLATCEQLFWERMVLLCTPRGASGV</sequence>
<comment type="caution">
    <text evidence="1">The sequence shown here is derived from an EMBL/GenBank/DDBJ whole genome shotgun (WGS) entry which is preliminary data.</text>
</comment>
<evidence type="ECO:0000313" key="1">
    <source>
        <dbReference type="EMBL" id="GAA5342379.1"/>
    </source>
</evidence>
<organism evidence="1 2">
    <name type="scientific">Brevibacterium ammoniilyticum</name>
    <dbReference type="NCBI Taxonomy" id="1046555"/>
    <lineage>
        <taxon>Bacteria</taxon>
        <taxon>Bacillati</taxon>
        <taxon>Actinomycetota</taxon>
        <taxon>Actinomycetes</taxon>
        <taxon>Micrococcales</taxon>
        <taxon>Brevibacteriaceae</taxon>
        <taxon>Brevibacterium</taxon>
    </lineage>
</organism>
<keyword evidence="2" id="KW-1185">Reference proteome</keyword>
<gene>
    <name evidence="1" type="ORF">KACC15558_34200</name>
</gene>
<accession>A0ABP9U7M4</accession>
<dbReference type="Proteomes" id="UP001498935">
    <property type="component" value="Unassembled WGS sequence"/>
</dbReference>
<evidence type="ECO:0000313" key="2">
    <source>
        <dbReference type="Proteomes" id="UP001498935"/>
    </source>
</evidence>
<name>A0ABP9U7M4_9MICO</name>